<keyword evidence="7" id="KW-1185">Reference proteome</keyword>
<dbReference type="GO" id="GO:0005524">
    <property type="term" value="F:ATP binding"/>
    <property type="evidence" value="ECO:0007669"/>
    <property type="project" value="UniProtKB-KW"/>
</dbReference>
<dbReference type="Gene3D" id="3.40.50.300">
    <property type="entry name" value="P-loop containing nucleotide triphosphate hydrolases"/>
    <property type="match status" value="1"/>
</dbReference>
<dbReference type="InterPro" id="IPR003439">
    <property type="entry name" value="ABC_transporter-like_ATP-bd"/>
</dbReference>
<evidence type="ECO:0000256" key="2">
    <source>
        <dbReference type="ARBA" id="ARBA00022448"/>
    </source>
</evidence>
<comment type="similarity">
    <text evidence="1">Belongs to the ABC transporter superfamily.</text>
</comment>
<organism evidence="6 7">
    <name type="scientific">Gemmobacter lutimaris</name>
    <dbReference type="NCBI Taxonomy" id="2306023"/>
    <lineage>
        <taxon>Bacteria</taxon>
        <taxon>Pseudomonadati</taxon>
        <taxon>Pseudomonadota</taxon>
        <taxon>Alphaproteobacteria</taxon>
        <taxon>Rhodobacterales</taxon>
        <taxon>Paracoccaceae</taxon>
        <taxon>Gemmobacter</taxon>
    </lineage>
</organism>
<dbReference type="PANTHER" id="PTHR42788:SF19">
    <property type="entry name" value="ALIPHATIC SULFONATES IMPORT ATP-BINDING PROTEIN SSUB 2"/>
    <property type="match status" value="1"/>
</dbReference>
<feature type="domain" description="ABC transporter" evidence="5">
    <location>
        <begin position="45"/>
        <end position="238"/>
    </location>
</feature>
<evidence type="ECO:0000256" key="4">
    <source>
        <dbReference type="ARBA" id="ARBA00022840"/>
    </source>
</evidence>
<dbReference type="OrthoDB" id="9802264at2"/>
<dbReference type="PROSITE" id="PS00211">
    <property type="entry name" value="ABC_TRANSPORTER_1"/>
    <property type="match status" value="1"/>
</dbReference>
<keyword evidence="2" id="KW-0813">Transport</keyword>
<keyword evidence="4 6" id="KW-0067">ATP-binding</keyword>
<dbReference type="EMBL" id="QXXQ01000002">
    <property type="protein sequence ID" value="RID92925.1"/>
    <property type="molecule type" value="Genomic_DNA"/>
</dbReference>
<dbReference type="Proteomes" id="UP000266649">
    <property type="component" value="Unassembled WGS sequence"/>
</dbReference>
<evidence type="ECO:0000313" key="7">
    <source>
        <dbReference type="Proteomes" id="UP000266649"/>
    </source>
</evidence>
<dbReference type="SMART" id="SM00382">
    <property type="entry name" value="AAA"/>
    <property type="match status" value="1"/>
</dbReference>
<dbReference type="PROSITE" id="PS50893">
    <property type="entry name" value="ABC_TRANSPORTER_2"/>
    <property type="match status" value="1"/>
</dbReference>
<dbReference type="InterPro" id="IPR003593">
    <property type="entry name" value="AAA+_ATPase"/>
</dbReference>
<accession>A0A398BQN4</accession>
<dbReference type="PANTHER" id="PTHR42788">
    <property type="entry name" value="TAURINE IMPORT ATP-BINDING PROTEIN-RELATED"/>
    <property type="match status" value="1"/>
</dbReference>
<dbReference type="GO" id="GO:0016887">
    <property type="term" value="F:ATP hydrolysis activity"/>
    <property type="evidence" value="ECO:0007669"/>
    <property type="project" value="InterPro"/>
</dbReference>
<sequence>MRRLRGGCWRSWQTWAVPIWSARWTACRVVCSLPPVADAPVTEALVLRLVHGGHGAAQVLGPLDLRLATGETVAICGPSGVGKTTLLRILAGLHRDWRGELTLPGRLAMVFQEPVLLPWRNALDNITLATRCDPASARAALARVGLADKAMALPGELSLGQQRRLALARAFAAQPDVLLMDEPFVSLDPALTDDMMALLEAERARRPMATILVTHAPAEAARLADRLLRLEGSPARFA</sequence>
<dbReference type="InterPro" id="IPR027417">
    <property type="entry name" value="P-loop_NTPase"/>
</dbReference>
<reference evidence="6 7" key="1">
    <citation type="submission" date="2018-09" db="EMBL/GenBank/DDBJ databases">
        <title>Gemmobacter lutimaris sp. nov., a marine bacterium isolated from tidal flat.</title>
        <authorList>
            <person name="Lee D.W."/>
            <person name="Yoo Y."/>
            <person name="Kim J.-J."/>
            <person name="Kim B.S."/>
        </authorList>
    </citation>
    <scope>NUCLEOTIDE SEQUENCE [LARGE SCALE GENOMIC DNA]</scope>
    <source>
        <strain evidence="6 7">YJ-T1-11</strain>
    </source>
</reference>
<evidence type="ECO:0000313" key="6">
    <source>
        <dbReference type="EMBL" id="RID92925.1"/>
    </source>
</evidence>
<evidence type="ECO:0000259" key="5">
    <source>
        <dbReference type="PROSITE" id="PS50893"/>
    </source>
</evidence>
<evidence type="ECO:0000256" key="1">
    <source>
        <dbReference type="ARBA" id="ARBA00005417"/>
    </source>
</evidence>
<evidence type="ECO:0000256" key="3">
    <source>
        <dbReference type="ARBA" id="ARBA00022741"/>
    </source>
</evidence>
<name>A0A398BQN4_9RHOB</name>
<dbReference type="SUPFAM" id="SSF52540">
    <property type="entry name" value="P-loop containing nucleoside triphosphate hydrolases"/>
    <property type="match status" value="1"/>
</dbReference>
<keyword evidence="3" id="KW-0547">Nucleotide-binding</keyword>
<gene>
    <name evidence="6" type="ORF">D2N39_04475</name>
</gene>
<dbReference type="AlphaFoldDB" id="A0A398BQN4"/>
<dbReference type="InterPro" id="IPR050166">
    <property type="entry name" value="ABC_transporter_ATP-bind"/>
</dbReference>
<protein>
    <submittedName>
        <fullName evidence="6">ABC transporter ATP-binding protein</fullName>
    </submittedName>
</protein>
<comment type="caution">
    <text evidence="6">The sequence shown here is derived from an EMBL/GenBank/DDBJ whole genome shotgun (WGS) entry which is preliminary data.</text>
</comment>
<proteinExistence type="inferred from homology"/>
<dbReference type="Pfam" id="PF00005">
    <property type="entry name" value="ABC_tran"/>
    <property type="match status" value="1"/>
</dbReference>
<dbReference type="InterPro" id="IPR017871">
    <property type="entry name" value="ABC_transporter-like_CS"/>
</dbReference>